<sequence length="283" mass="31889">MLEALFRAREILDLVRNMTYANQSKPVLDYEVPHVVGPPNGYVPQPVQAPSPLLLPLIIVILVFLVIILISMLGVVVVKFYLRRNHNVICHICHMEIERCFWTDGSHREICSRRHQEFLSSLPTPFDVRCPTCLAYLKLLPKENGRSFRCDDSDCAFKGEIANTGYNRLNCFSCDYDLCDSCAHRRMFILTKYLKYHGNRITESEIDNCSICQLEQSGYPVTLSVEHFSEMGGQRAHSSNLNLEPPDLGLPMIPSPVAYSSDPPSYTATPAASYALAPLATFV</sequence>
<name>A0A553PS02_TIGCA</name>
<keyword evidence="3" id="KW-1185">Reference proteome</keyword>
<reference evidence="2 3" key="1">
    <citation type="journal article" date="2018" name="Nat. Ecol. Evol.">
        <title>Genomic signatures of mitonuclear coevolution across populations of Tigriopus californicus.</title>
        <authorList>
            <person name="Barreto F.S."/>
            <person name="Watson E.T."/>
            <person name="Lima T.G."/>
            <person name="Willett C.S."/>
            <person name="Edmands S."/>
            <person name="Li W."/>
            <person name="Burton R.S."/>
        </authorList>
    </citation>
    <scope>NUCLEOTIDE SEQUENCE [LARGE SCALE GENOMIC DNA]</scope>
    <source>
        <strain evidence="2 3">San Diego</strain>
    </source>
</reference>
<keyword evidence="1" id="KW-0472">Membrane</keyword>
<dbReference type="EMBL" id="VCGU01000001">
    <property type="protein sequence ID" value="TRY80466.1"/>
    <property type="molecule type" value="Genomic_DNA"/>
</dbReference>
<accession>A0A553PS02</accession>
<organism evidence="2 3">
    <name type="scientific">Tigriopus californicus</name>
    <name type="common">Marine copepod</name>
    <dbReference type="NCBI Taxonomy" id="6832"/>
    <lineage>
        <taxon>Eukaryota</taxon>
        <taxon>Metazoa</taxon>
        <taxon>Ecdysozoa</taxon>
        <taxon>Arthropoda</taxon>
        <taxon>Crustacea</taxon>
        <taxon>Multicrustacea</taxon>
        <taxon>Hexanauplia</taxon>
        <taxon>Copepoda</taxon>
        <taxon>Harpacticoida</taxon>
        <taxon>Harpacticidae</taxon>
        <taxon>Tigriopus</taxon>
    </lineage>
</organism>
<keyword evidence="1" id="KW-0812">Transmembrane</keyword>
<protein>
    <submittedName>
        <fullName evidence="2">Uncharacterized protein</fullName>
    </submittedName>
</protein>
<proteinExistence type="predicted"/>
<dbReference type="Proteomes" id="UP000318571">
    <property type="component" value="Chromosome 12"/>
</dbReference>
<gene>
    <name evidence="2" type="ORF">TCAL_10488</name>
</gene>
<evidence type="ECO:0000256" key="1">
    <source>
        <dbReference type="SAM" id="Phobius"/>
    </source>
</evidence>
<evidence type="ECO:0000313" key="3">
    <source>
        <dbReference type="Proteomes" id="UP000318571"/>
    </source>
</evidence>
<evidence type="ECO:0000313" key="2">
    <source>
        <dbReference type="EMBL" id="TRY80466.1"/>
    </source>
</evidence>
<feature type="transmembrane region" description="Helical" evidence="1">
    <location>
        <begin position="53"/>
        <end position="78"/>
    </location>
</feature>
<comment type="caution">
    <text evidence="2">The sequence shown here is derived from an EMBL/GenBank/DDBJ whole genome shotgun (WGS) entry which is preliminary data.</text>
</comment>
<keyword evidence="1" id="KW-1133">Transmembrane helix</keyword>
<dbReference type="AlphaFoldDB" id="A0A553PS02"/>